<dbReference type="SUPFAM" id="SSF53756">
    <property type="entry name" value="UDP-Glycosyltransferase/glycogen phosphorylase"/>
    <property type="match status" value="1"/>
</dbReference>
<dbReference type="InterPro" id="IPR028098">
    <property type="entry name" value="Glyco_trans_4-like_N"/>
</dbReference>
<dbReference type="Pfam" id="PF00534">
    <property type="entry name" value="Glycos_transf_1"/>
    <property type="match status" value="1"/>
</dbReference>
<evidence type="ECO:0000313" key="5">
    <source>
        <dbReference type="EMBL" id="GAA2121390.1"/>
    </source>
</evidence>
<dbReference type="InterPro" id="IPR001296">
    <property type="entry name" value="Glyco_trans_1"/>
</dbReference>
<dbReference type="RefSeq" id="WP_344303115.1">
    <property type="nucleotide sequence ID" value="NZ_BAAAQQ010000007.1"/>
</dbReference>
<dbReference type="PANTHER" id="PTHR12526:SF595">
    <property type="entry name" value="BLL5217 PROTEIN"/>
    <property type="match status" value="1"/>
</dbReference>
<feature type="domain" description="Glycosyl transferase family 1" evidence="3">
    <location>
        <begin position="190"/>
        <end position="325"/>
    </location>
</feature>
<evidence type="ECO:0000313" key="6">
    <source>
        <dbReference type="Proteomes" id="UP001500575"/>
    </source>
</evidence>
<dbReference type="Pfam" id="PF13439">
    <property type="entry name" value="Glyco_transf_4"/>
    <property type="match status" value="1"/>
</dbReference>
<gene>
    <name evidence="5" type="ORF">GCM10009843_15570</name>
</gene>
<dbReference type="Gene3D" id="3.40.50.2000">
    <property type="entry name" value="Glycogen Phosphorylase B"/>
    <property type="match status" value="2"/>
</dbReference>
<comment type="caution">
    <text evidence="5">The sequence shown here is derived from an EMBL/GenBank/DDBJ whole genome shotgun (WGS) entry which is preliminary data.</text>
</comment>
<name>A0ABN2Y3Z3_9ACTN</name>
<feature type="domain" description="Glycosyltransferase subfamily 4-like N-terminal" evidence="4">
    <location>
        <begin position="24"/>
        <end position="180"/>
    </location>
</feature>
<evidence type="ECO:0000259" key="3">
    <source>
        <dbReference type="Pfam" id="PF00534"/>
    </source>
</evidence>
<accession>A0ABN2Y3Z3</accession>
<keyword evidence="1" id="KW-0328">Glycosyltransferase</keyword>
<sequence>MTRAGLRICLIASARFPVAEPFAGGLEAHTHLLASELVRRGHQVSLFAGPGSDPALPVTELSVGPFRDSAGGHGPAGSDPDEWMREHHAYLHLMAGLGRDGHHRFDVIHNNSLHHLPVAMAAAVRVPMLTSLHTPALPWLESAIELAPPDSVFVAVSTATRAAWSHVVDARVVTNGVDTVRWALGPGGPAAVWSGRIVPEKAPHEAIDAARAAGLNLRLAGPILDHDYFAREVERRLGPDVSYVGHLDQRTLCAVVGTSRVALVTPDWDEPYGLVAAEAMACGTPVAAYARGGLPEVVGTAGGRLARAGDVLDLARAVTEASDLDRTEVRAAVLGRASVSRMVDDYVAIYDELSARKAAA</sequence>
<dbReference type="PANTHER" id="PTHR12526">
    <property type="entry name" value="GLYCOSYLTRANSFERASE"/>
    <property type="match status" value="1"/>
</dbReference>
<dbReference type="Proteomes" id="UP001500575">
    <property type="component" value="Unassembled WGS sequence"/>
</dbReference>
<reference evidence="5 6" key="1">
    <citation type="journal article" date="2019" name="Int. J. Syst. Evol. Microbiol.">
        <title>The Global Catalogue of Microorganisms (GCM) 10K type strain sequencing project: providing services to taxonomists for standard genome sequencing and annotation.</title>
        <authorList>
            <consortium name="The Broad Institute Genomics Platform"/>
            <consortium name="The Broad Institute Genome Sequencing Center for Infectious Disease"/>
            <person name="Wu L."/>
            <person name="Ma J."/>
        </authorList>
    </citation>
    <scope>NUCLEOTIDE SEQUENCE [LARGE SCALE GENOMIC DNA]</scope>
    <source>
        <strain evidence="5 6">JCM 16021</strain>
    </source>
</reference>
<keyword evidence="6" id="KW-1185">Reference proteome</keyword>
<proteinExistence type="predicted"/>
<evidence type="ECO:0000256" key="2">
    <source>
        <dbReference type="ARBA" id="ARBA00022679"/>
    </source>
</evidence>
<dbReference type="EMBL" id="BAAAQQ010000007">
    <property type="protein sequence ID" value="GAA2121390.1"/>
    <property type="molecule type" value="Genomic_DNA"/>
</dbReference>
<protein>
    <submittedName>
        <fullName evidence="5">Glycosyltransferase family 4 protein</fullName>
    </submittedName>
</protein>
<evidence type="ECO:0000259" key="4">
    <source>
        <dbReference type="Pfam" id="PF13439"/>
    </source>
</evidence>
<organism evidence="5 6">
    <name type="scientific">Nocardioides bigeumensis</name>
    <dbReference type="NCBI Taxonomy" id="433657"/>
    <lineage>
        <taxon>Bacteria</taxon>
        <taxon>Bacillati</taxon>
        <taxon>Actinomycetota</taxon>
        <taxon>Actinomycetes</taxon>
        <taxon>Propionibacteriales</taxon>
        <taxon>Nocardioidaceae</taxon>
        <taxon>Nocardioides</taxon>
    </lineage>
</organism>
<evidence type="ECO:0000256" key="1">
    <source>
        <dbReference type="ARBA" id="ARBA00022676"/>
    </source>
</evidence>
<keyword evidence="2" id="KW-0808">Transferase</keyword>